<name>A0A498HX13_MALDO</name>
<keyword evidence="2" id="KW-1185">Reference proteome</keyword>
<evidence type="ECO:0000313" key="1">
    <source>
        <dbReference type="EMBL" id="RXH75350.1"/>
    </source>
</evidence>
<gene>
    <name evidence="1" type="ORF">DVH24_030071</name>
</gene>
<evidence type="ECO:0000313" key="2">
    <source>
        <dbReference type="Proteomes" id="UP000290289"/>
    </source>
</evidence>
<protein>
    <submittedName>
        <fullName evidence="1">Uncharacterized protein</fullName>
    </submittedName>
</protein>
<sequence length="159" mass="18523">MDGGGFSEYTWDGEKLELIWGQIHLDFDFGHQLVRFLGGLMRFVFHISYKQQVEGLQDINQLVGLLVPLLCDVPGVSKQMFSQIGINLKELRLFAVFKFDPNTSRNYLCMDHYCNPFSTDELQMMVRIASFCLPHYLFSYYISNRIDSYRTMFTFPATS</sequence>
<dbReference type="Proteomes" id="UP000290289">
    <property type="component" value="Chromosome 15"/>
</dbReference>
<proteinExistence type="predicted"/>
<dbReference type="EMBL" id="RDQH01000341">
    <property type="protein sequence ID" value="RXH75350.1"/>
    <property type="molecule type" value="Genomic_DNA"/>
</dbReference>
<reference evidence="1 2" key="1">
    <citation type="submission" date="2018-10" db="EMBL/GenBank/DDBJ databases">
        <title>A high-quality apple genome assembly.</title>
        <authorList>
            <person name="Hu J."/>
        </authorList>
    </citation>
    <scope>NUCLEOTIDE SEQUENCE [LARGE SCALE GENOMIC DNA]</scope>
    <source>
        <strain evidence="2">cv. HFTH1</strain>
        <tissue evidence="1">Young leaf</tissue>
    </source>
</reference>
<comment type="caution">
    <text evidence="1">The sequence shown here is derived from an EMBL/GenBank/DDBJ whole genome shotgun (WGS) entry which is preliminary data.</text>
</comment>
<accession>A0A498HX13</accession>
<organism evidence="1 2">
    <name type="scientific">Malus domestica</name>
    <name type="common">Apple</name>
    <name type="synonym">Pyrus malus</name>
    <dbReference type="NCBI Taxonomy" id="3750"/>
    <lineage>
        <taxon>Eukaryota</taxon>
        <taxon>Viridiplantae</taxon>
        <taxon>Streptophyta</taxon>
        <taxon>Embryophyta</taxon>
        <taxon>Tracheophyta</taxon>
        <taxon>Spermatophyta</taxon>
        <taxon>Magnoliopsida</taxon>
        <taxon>eudicotyledons</taxon>
        <taxon>Gunneridae</taxon>
        <taxon>Pentapetalae</taxon>
        <taxon>rosids</taxon>
        <taxon>fabids</taxon>
        <taxon>Rosales</taxon>
        <taxon>Rosaceae</taxon>
        <taxon>Amygdaloideae</taxon>
        <taxon>Maleae</taxon>
        <taxon>Malus</taxon>
    </lineage>
</organism>
<dbReference type="AlphaFoldDB" id="A0A498HX13"/>